<proteinExistence type="predicted"/>
<name>A0A1R3GRP2_COCAP</name>
<gene>
    <name evidence="4" type="ORF">CCACVL1_23900</name>
</gene>
<feature type="region of interest" description="Disordered" evidence="2">
    <location>
        <begin position="1"/>
        <end position="54"/>
    </location>
</feature>
<feature type="coiled-coil region" evidence="1">
    <location>
        <begin position="289"/>
        <end position="323"/>
    </location>
</feature>
<evidence type="ECO:0000313" key="4">
    <source>
        <dbReference type="EMBL" id="OMO60742.1"/>
    </source>
</evidence>
<dbReference type="Gene3D" id="1.10.10.60">
    <property type="entry name" value="Homeodomain-like"/>
    <property type="match status" value="1"/>
</dbReference>
<dbReference type="PROSITE" id="PS50090">
    <property type="entry name" value="MYB_LIKE"/>
    <property type="match status" value="1"/>
</dbReference>
<dbReference type="InterPro" id="IPR044822">
    <property type="entry name" value="Myb_DNA-bind_4"/>
</dbReference>
<keyword evidence="5" id="KW-1185">Reference proteome</keyword>
<comment type="caution">
    <text evidence="4">The sequence shown here is derived from an EMBL/GenBank/DDBJ whole genome shotgun (WGS) entry which is preliminary data.</text>
</comment>
<organism evidence="4 5">
    <name type="scientific">Corchorus capsularis</name>
    <name type="common">Jute</name>
    <dbReference type="NCBI Taxonomy" id="210143"/>
    <lineage>
        <taxon>Eukaryota</taxon>
        <taxon>Viridiplantae</taxon>
        <taxon>Streptophyta</taxon>
        <taxon>Embryophyta</taxon>
        <taxon>Tracheophyta</taxon>
        <taxon>Spermatophyta</taxon>
        <taxon>Magnoliopsida</taxon>
        <taxon>eudicotyledons</taxon>
        <taxon>Gunneridae</taxon>
        <taxon>Pentapetalae</taxon>
        <taxon>rosids</taxon>
        <taxon>malvids</taxon>
        <taxon>Malvales</taxon>
        <taxon>Malvaceae</taxon>
        <taxon>Grewioideae</taxon>
        <taxon>Apeibeae</taxon>
        <taxon>Corchorus</taxon>
    </lineage>
</organism>
<dbReference type="OMA" id="WTMERHE"/>
<dbReference type="Pfam" id="PF13837">
    <property type="entry name" value="Myb_DNA-bind_4"/>
    <property type="match status" value="1"/>
</dbReference>
<dbReference type="Proteomes" id="UP000188268">
    <property type="component" value="Unassembled WGS sequence"/>
</dbReference>
<accession>A0A1R3GRP2</accession>
<feature type="compositionally biased region" description="Low complexity" evidence="2">
    <location>
        <begin position="187"/>
        <end position="218"/>
    </location>
</feature>
<feature type="region of interest" description="Disordered" evidence="2">
    <location>
        <begin position="184"/>
        <end position="273"/>
    </location>
</feature>
<feature type="compositionally biased region" description="Basic residues" evidence="2">
    <location>
        <begin position="12"/>
        <end position="23"/>
    </location>
</feature>
<protein>
    <submittedName>
        <fullName evidence="4">Putative transcription factor</fullName>
    </submittedName>
</protein>
<dbReference type="InterPro" id="IPR001005">
    <property type="entry name" value="SANT/Myb"/>
</dbReference>
<dbReference type="PANTHER" id="PTHR33492:SF11">
    <property type="entry name" value="OS04G0670900 PROTEIN"/>
    <property type="match status" value="1"/>
</dbReference>
<evidence type="ECO:0000256" key="1">
    <source>
        <dbReference type="SAM" id="Coils"/>
    </source>
</evidence>
<dbReference type="STRING" id="210143.A0A1R3GRP2"/>
<evidence type="ECO:0000313" key="5">
    <source>
        <dbReference type="Proteomes" id="UP000188268"/>
    </source>
</evidence>
<evidence type="ECO:0000256" key="2">
    <source>
        <dbReference type="SAM" id="MobiDB-lite"/>
    </source>
</evidence>
<feature type="domain" description="Myb-like" evidence="3">
    <location>
        <begin position="47"/>
        <end position="117"/>
    </location>
</feature>
<reference evidence="4 5" key="1">
    <citation type="submission" date="2013-09" db="EMBL/GenBank/DDBJ databases">
        <title>Corchorus capsularis genome sequencing.</title>
        <authorList>
            <person name="Alam M."/>
            <person name="Haque M.S."/>
            <person name="Islam M.S."/>
            <person name="Emdad E.M."/>
            <person name="Islam M.M."/>
            <person name="Ahmed B."/>
            <person name="Halim A."/>
            <person name="Hossen Q.M.M."/>
            <person name="Hossain M.Z."/>
            <person name="Ahmed R."/>
            <person name="Khan M.M."/>
            <person name="Islam R."/>
            <person name="Rashid M.M."/>
            <person name="Khan S.A."/>
            <person name="Rahman M.S."/>
            <person name="Alam M."/>
        </authorList>
    </citation>
    <scope>NUCLEOTIDE SEQUENCE [LARGE SCALE GENOMIC DNA]</scope>
    <source>
        <strain evidence="5">cv. CVL-1</strain>
        <tissue evidence="4">Whole seedling</tissue>
    </source>
</reference>
<dbReference type="OrthoDB" id="1843873at2759"/>
<evidence type="ECO:0000259" key="3">
    <source>
        <dbReference type="PROSITE" id="PS50090"/>
    </source>
</evidence>
<dbReference type="AlphaFoldDB" id="A0A1R3GRP2"/>
<dbReference type="PANTHER" id="PTHR33492">
    <property type="entry name" value="OSJNBA0043A12.37 PROTEIN-RELATED"/>
    <property type="match status" value="1"/>
</dbReference>
<feature type="compositionally biased region" description="Polar residues" evidence="2">
    <location>
        <begin position="219"/>
        <end position="228"/>
    </location>
</feature>
<dbReference type="EMBL" id="AWWV01013651">
    <property type="protein sequence ID" value="OMO60742.1"/>
    <property type="molecule type" value="Genomic_DNA"/>
</dbReference>
<feature type="compositionally biased region" description="Acidic residues" evidence="2">
    <location>
        <begin position="249"/>
        <end position="258"/>
    </location>
</feature>
<feature type="compositionally biased region" description="Pro residues" evidence="2">
    <location>
        <begin position="1"/>
        <end position="10"/>
    </location>
</feature>
<feature type="compositionally biased region" description="Low complexity" evidence="2">
    <location>
        <begin position="24"/>
        <end position="45"/>
    </location>
</feature>
<dbReference type="Gramene" id="OMO60742">
    <property type="protein sequence ID" value="OMO60742"/>
    <property type="gene ID" value="CCACVL1_23900"/>
</dbReference>
<keyword evidence="1" id="KW-0175">Coiled coil</keyword>
<sequence>MSNHPPPPLPSTHHHHHHHHHQPPHITTTKATTQTPATATTSTTTSNREYRKGNWTIQETLTLITAKKLDDERRTKPSTSSPSKPGELRWKWVENYCWDHGCFRSQNQCNDKWDNLLRDYKKIRHYQSQILPQQQQQESSDQQQKQHLPSYWSMERHERKLHNLPTNMSPEVFEALSDVLQRRYNTQQQEQQQQQQPQQQQTSAGSIQQQQQQQQQKQLPTVSQSSEQLGVRRDQQAPEIEAPVTLSEDQSDSSETESSENQGSETKRKRVRKIGTSIMRSASVIAKTLKSCEEKKEKRHQEVMELEQRRLQLEETRNEVNRKGITDIVAAMTNLSGAIQSLIANHYDQT</sequence>